<dbReference type="Gene3D" id="1.20.1280.50">
    <property type="match status" value="1"/>
</dbReference>
<keyword evidence="3" id="KW-1185">Reference proteome</keyword>
<dbReference type="InterPro" id="IPR036047">
    <property type="entry name" value="F-box-like_dom_sf"/>
</dbReference>
<dbReference type="Proteomes" id="UP000825729">
    <property type="component" value="Unassembled WGS sequence"/>
</dbReference>
<protein>
    <recommendedName>
        <fullName evidence="1">F-box domain-containing protein</fullName>
    </recommendedName>
</protein>
<dbReference type="AlphaFoldDB" id="A0AAV7ESN7"/>
<name>A0AAV7ESN7_ARIFI</name>
<dbReference type="SUPFAM" id="SSF81383">
    <property type="entry name" value="F-box domain"/>
    <property type="match status" value="1"/>
</dbReference>
<dbReference type="InterPro" id="IPR001810">
    <property type="entry name" value="F-box_dom"/>
</dbReference>
<dbReference type="PROSITE" id="PS50181">
    <property type="entry name" value="FBOX"/>
    <property type="match status" value="1"/>
</dbReference>
<gene>
    <name evidence="2" type="ORF">H6P81_011456</name>
</gene>
<comment type="caution">
    <text evidence="2">The sequence shown here is derived from an EMBL/GenBank/DDBJ whole genome shotgun (WGS) entry which is preliminary data.</text>
</comment>
<dbReference type="Pfam" id="PF12937">
    <property type="entry name" value="F-box-like"/>
    <property type="match status" value="1"/>
</dbReference>
<evidence type="ECO:0000313" key="3">
    <source>
        <dbReference type="Proteomes" id="UP000825729"/>
    </source>
</evidence>
<sequence>MEALPDEVLTEILGRLWKKPSCRCKCVSKRWRDLISGSGGDKPKVPNSGCLIQKENISPTDEVYDASNFSLRFFRFDEKGKMTAEESLDLNKWVFPSMLGTCDGLLFYCLKTGKKVQFWVSDPVTKGIRSSPSVFPISDQVADRLRLGVGFRNRSLEIKKGKNRAAVAVFDFETGEWSRRRRPVFR</sequence>
<dbReference type="SMART" id="SM00256">
    <property type="entry name" value="FBOX"/>
    <property type="match status" value="1"/>
</dbReference>
<dbReference type="EMBL" id="JAINDJ010000004">
    <property type="protein sequence ID" value="KAG9451491.1"/>
    <property type="molecule type" value="Genomic_DNA"/>
</dbReference>
<organism evidence="2 3">
    <name type="scientific">Aristolochia fimbriata</name>
    <name type="common">White veined hardy Dutchman's pipe vine</name>
    <dbReference type="NCBI Taxonomy" id="158543"/>
    <lineage>
        <taxon>Eukaryota</taxon>
        <taxon>Viridiplantae</taxon>
        <taxon>Streptophyta</taxon>
        <taxon>Embryophyta</taxon>
        <taxon>Tracheophyta</taxon>
        <taxon>Spermatophyta</taxon>
        <taxon>Magnoliopsida</taxon>
        <taxon>Magnoliidae</taxon>
        <taxon>Piperales</taxon>
        <taxon>Aristolochiaceae</taxon>
        <taxon>Aristolochia</taxon>
    </lineage>
</organism>
<evidence type="ECO:0000313" key="2">
    <source>
        <dbReference type="EMBL" id="KAG9451491.1"/>
    </source>
</evidence>
<proteinExistence type="predicted"/>
<dbReference type="PANTHER" id="PTHR35546">
    <property type="entry name" value="F-BOX PROTEIN INTERACTION DOMAIN PROTEIN-RELATED"/>
    <property type="match status" value="1"/>
</dbReference>
<reference evidence="2 3" key="1">
    <citation type="submission" date="2021-07" db="EMBL/GenBank/DDBJ databases">
        <title>The Aristolochia fimbriata genome: insights into angiosperm evolution, floral development and chemical biosynthesis.</title>
        <authorList>
            <person name="Jiao Y."/>
        </authorList>
    </citation>
    <scope>NUCLEOTIDE SEQUENCE [LARGE SCALE GENOMIC DNA]</scope>
    <source>
        <strain evidence="2">IBCAS-2021</strain>
        <tissue evidence="2">Leaf</tissue>
    </source>
</reference>
<dbReference type="PANTHER" id="PTHR35546:SF130">
    <property type="entry name" value="EXPRESSED PROTEIN"/>
    <property type="match status" value="1"/>
</dbReference>
<accession>A0AAV7ESN7</accession>
<evidence type="ECO:0000259" key="1">
    <source>
        <dbReference type="PROSITE" id="PS50181"/>
    </source>
</evidence>
<feature type="domain" description="F-box" evidence="1">
    <location>
        <begin position="1"/>
        <end position="35"/>
    </location>
</feature>
<dbReference type="InterPro" id="IPR055290">
    <property type="entry name" value="At3g26010-like"/>
</dbReference>